<protein>
    <submittedName>
        <fullName evidence="1">Uncharacterized protein</fullName>
    </submittedName>
</protein>
<organism evidence="1">
    <name type="scientific">Cynodon dactylon x Cynodon transvaalensis</name>
    <dbReference type="NCBI Taxonomy" id="1920021"/>
    <lineage>
        <taxon>Eukaryota</taxon>
        <taxon>Viridiplantae</taxon>
        <taxon>Streptophyta</taxon>
        <taxon>Embryophyta</taxon>
        <taxon>Tracheophyta</taxon>
        <taxon>Spermatophyta</taxon>
        <taxon>Magnoliopsida</taxon>
        <taxon>Liliopsida</taxon>
        <taxon>Poales</taxon>
        <taxon>Poaceae</taxon>
        <taxon>PACMAD clade</taxon>
        <taxon>Chloridoideae</taxon>
        <taxon>Cynodonteae</taxon>
        <taxon>Eleusininae</taxon>
        <taxon>Cynodon</taxon>
    </lineage>
</organism>
<geneLocation type="mitochondrion" evidence="1"/>
<proteinExistence type="predicted"/>
<keyword evidence="1" id="KW-0496">Mitochondrion</keyword>
<evidence type="ECO:0000313" key="1">
    <source>
        <dbReference type="EMBL" id="QFO90923.1"/>
    </source>
</evidence>
<accession>A0A5J6YC31</accession>
<gene>
    <name evidence="1" type="primary">ORF127</name>
</gene>
<dbReference type="EMBL" id="MK175054">
    <property type="protein sequence ID" value="QFO90923.1"/>
    <property type="molecule type" value="Genomic_DNA"/>
</dbReference>
<sequence>MFWILMVRRVRPKRRVKSTHYIGEARYACPEVLLSSFPFHSSVQVGANDPEAFTTVILRGGEILRRGTTFSSLLGESESFDSVKTSINTTHQKTLHTSFFFPFHLFIPVSNNLTDPLLFELGLPSKD</sequence>
<dbReference type="AlphaFoldDB" id="A0A5J6YC31"/>
<name>A0A5J6YC31_9POAL</name>
<reference evidence="1" key="1">
    <citation type="submission" date="2018-11" db="EMBL/GenBank/DDBJ databases">
        <title>Complete mitochondrial genome sequencing and phylogenetic Analysis of Cynodon dactylon Cynodon transvaalensis.</title>
        <authorList>
            <person name="Huang S."/>
            <person name="Shi Y."/>
            <person name="Jiang S."/>
            <person name="Zhou X."/>
            <person name="Liang J."/>
        </authorList>
    </citation>
    <scope>NUCLEOTIDE SEQUENCE</scope>
</reference>